<protein>
    <submittedName>
        <fullName evidence="3">SRPBCC family protein</fullName>
    </submittedName>
</protein>
<dbReference type="InterPro" id="IPR013538">
    <property type="entry name" value="ASHA1/2-like_C"/>
</dbReference>
<dbReference type="RefSeq" id="WP_267654039.1">
    <property type="nucleotide sequence ID" value="NZ_JAOVZR010000001.1"/>
</dbReference>
<dbReference type="Proteomes" id="UP001073227">
    <property type="component" value="Unassembled WGS sequence"/>
</dbReference>
<proteinExistence type="inferred from homology"/>
<dbReference type="CDD" id="cd08896">
    <property type="entry name" value="SRPBCC_CalC_Aha1-like_3"/>
    <property type="match status" value="1"/>
</dbReference>
<gene>
    <name evidence="3" type="ORF">OEG84_12310</name>
</gene>
<name>A0ABT3Z9L6_9HYPH</name>
<comment type="similarity">
    <text evidence="1">Belongs to the AHA1 family.</text>
</comment>
<organism evidence="3 4">
    <name type="scientific">Hoeflea algicola</name>
    <dbReference type="NCBI Taxonomy" id="2983763"/>
    <lineage>
        <taxon>Bacteria</taxon>
        <taxon>Pseudomonadati</taxon>
        <taxon>Pseudomonadota</taxon>
        <taxon>Alphaproteobacteria</taxon>
        <taxon>Hyphomicrobiales</taxon>
        <taxon>Rhizobiaceae</taxon>
        <taxon>Hoeflea</taxon>
    </lineage>
</organism>
<reference evidence="3" key="1">
    <citation type="submission" date="2022-10" db="EMBL/GenBank/DDBJ databases">
        <title>Hoeflea sp. G2-23, isolated from marine algae.</title>
        <authorList>
            <person name="Kristyanto S."/>
            <person name="Kim J.M."/>
            <person name="Jeon C.O."/>
        </authorList>
    </citation>
    <scope>NUCLEOTIDE SEQUENCE</scope>
    <source>
        <strain evidence="3">G2-23</strain>
    </source>
</reference>
<dbReference type="Pfam" id="PF08327">
    <property type="entry name" value="AHSA1"/>
    <property type="match status" value="1"/>
</dbReference>
<sequence length="161" mass="18400">MTTTKSDAHAEAKELKLERLIDAPVAKVWRCWAEPDLLKQWFCPKPWYVSDVRMDLCPGGEFFTVMNGPNGEQFDNAGVFLAVEPHRRLVSTDAFRPGWVPSERAFMVAETTFEDTGEGQTRYTARALHWTVEARKEHEEMGFHEGWGKAADQLKELARSL</sequence>
<keyword evidence="4" id="KW-1185">Reference proteome</keyword>
<evidence type="ECO:0000256" key="1">
    <source>
        <dbReference type="ARBA" id="ARBA00006817"/>
    </source>
</evidence>
<accession>A0ABT3Z9L6</accession>
<dbReference type="EMBL" id="JAOVZR010000001">
    <property type="protein sequence ID" value="MCY0148475.1"/>
    <property type="molecule type" value="Genomic_DNA"/>
</dbReference>
<dbReference type="Gene3D" id="3.30.530.20">
    <property type="match status" value="1"/>
</dbReference>
<evidence type="ECO:0000259" key="2">
    <source>
        <dbReference type="Pfam" id="PF08327"/>
    </source>
</evidence>
<dbReference type="InterPro" id="IPR023393">
    <property type="entry name" value="START-like_dom_sf"/>
</dbReference>
<evidence type="ECO:0000313" key="3">
    <source>
        <dbReference type="EMBL" id="MCY0148475.1"/>
    </source>
</evidence>
<dbReference type="SUPFAM" id="SSF55961">
    <property type="entry name" value="Bet v1-like"/>
    <property type="match status" value="1"/>
</dbReference>
<comment type="caution">
    <text evidence="3">The sequence shown here is derived from an EMBL/GenBank/DDBJ whole genome shotgun (WGS) entry which is preliminary data.</text>
</comment>
<feature type="domain" description="Activator of Hsp90 ATPase homologue 1/2-like C-terminal" evidence="2">
    <location>
        <begin position="22"/>
        <end position="158"/>
    </location>
</feature>
<evidence type="ECO:0000313" key="4">
    <source>
        <dbReference type="Proteomes" id="UP001073227"/>
    </source>
</evidence>